<name>A0A382I7P1_9ZZZZ</name>
<gene>
    <name evidence="1" type="ORF">METZ01_LOCUS248249</name>
</gene>
<reference evidence="1" key="1">
    <citation type="submission" date="2018-05" db="EMBL/GenBank/DDBJ databases">
        <authorList>
            <person name="Lanie J.A."/>
            <person name="Ng W.-L."/>
            <person name="Kazmierczak K.M."/>
            <person name="Andrzejewski T.M."/>
            <person name="Davidsen T.M."/>
            <person name="Wayne K.J."/>
            <person name="Tettelin H."/>
            <person name="Glass J.I."/>
            <person name="Rusch D."/>
            <person name="Podicherti R."/>
            <person name="Tsui H.-C.T."/>
            <person name="Winkler M.E."/>
        </authorList>
    </citation>
    <scope>NUCLEOTIDE SEQUENCE</scope>
</reference>
<accession>A0A382I7P1</accession>
<protein>
    <submittedName>
        <fullName evidence="1">Uncharacterized protein</fullName>
    </submittedName>
</protein>
<dbReference type="EMBL" id="UINC01065578">
    <property type="protein sequence ID" value="SVB95395.1"/>
    <property type="molecule type" value="Genomic_DNA"/>
</dbReference>
<proteinExistence type="predicted"/>
<evidence type="ECO:0000313" key="1">
    <source>
        <dbReference type="EMBL" id="SVB95395.1"/>
    </source>
</evidence>
<sequence length="23" mass="2633">IAVILDDLFGIKPGHYQEHQLIL</sequence>
<organism evidence="1">
    <name type="scientific">marine metagenome</name>
    <dbReference type="NCBI Taxonomy" id="408172"/>
    <lineage>
        <taxon>unclassified sequences</taxon>
        <taxon>metagenomes</taxon>
        <taxon>ecological metagenomes</taxon>
    </lineage>
</organism>
<dbReference type="AlphaFoldDB" id="A0A382I7P1"/>
<feature type="non-terminal residue" evidence="1">
    <location>
        <position position="1"/>
    </location>
</feature>